<gene>
    <name evidence="3" type="ORF">FPZ45_06300</name>
</gene>
<evidence type="ECO:0000313" key="4">
    <source>
        <dbReference type="Proteomes" id="UP000316330"/>
    </source>
</evidence>
<keyword evidence="4" id="KW-1185">Reference proteome</keyword>
<dbReference type="OrthoDB" id="8080622at2"/>
<evidence type="ECO:0000259" key="2">
    <source>
        <dbReference type="Pfam" id="PF09990"/>
    </source>
</evidence>
<protein>
    <recommendedName>
        <fullName evidence="2">DUF2231 domain-containing protein</fullName>
    </recommendedName>
</protein>
<evidence type="ECO:0000313" key="3">
    <source>
        <dbReference type="EMBL" id="TVY02049.1"/>
    </source>
</evidence>
<reference evidence="3 4" key="1">
    <citation type="submission" date="2019-07" db="EMBL/GenBank/DDBJ databases">
        <authorList>
            <person name="Kim J."/>
        </authorList>
    </citation>
    <scope>NUCLEOTIDE SEQUENCE [LARGE SCALE GENOMIC DNA]</scope>
    <source>
        <strain evidence="3 4">G13</strain>
    </source>
</reference>
<dbReference type="Pfam" id="PF09990">
    <property type="entry name" value="DUF2231"/>
    <property type="match status" value="1"/>
</dbReference>
<keyword evidence="1" id="KW-0472">Membrane</keyword>
<sequence length="157" mass="17191">MLNEILNHLHPILVHFPIAIITIGTIHDLIVSFRQRSLPLKKGIWIWIAAALFSWFSVATGPEDDARGNTSFLEIHSTLADITTWVVSILVAVRLIMILRGKQSFAKIALIFYLVVAIASCGFVLGAGYYGGKMVYDDGIGVKVNGNSVNPPIGNHH</sequence>
<keyword evidence="1" id="KW-0812">Transmembrane</keyword>
<comment type="caution">
    <text evidence="3">The sequence shown here is derived from an EMBL/GenBank/DDBJ whole genome shotgun (WGS) entry which is preliminary data.</text>
</comment>
<evidence type="ECO:0000256" key="1">
    <source>
        <dbReference type="SAM" id="Phobius"/>
    </source>
</evidence>
<accession>A0A559JQ94</accession>
<organism evidence="3 4">
    <name type="scientific">Cohnella terricola</name>
    <dbReference type="NCBI Taxonomy" id="1289167"/>
    <lineage>
        <taxon>Bacteria</taxon>
        <taxon>Bacillati</taxon>
        <taxon>Bacillota</taxon>
        <taxon>Bacilli</taxon>
        <taxon>Bacillales</taxon>
        <taxon>Paenibacillaceae</taxon>
        <taxon>Cohnella</taxon>
    </lineage>
</organism>
<proteinExistence type="predicted"/>
<feature type="transmembrane region" description="Helical" evidence="1">
    <location>
        <begin position="43"/>
        <end position="62"/>
    </location>
</feature>
<feature type="transmembrane region" description="Helical" evidence="1">
    <location>
        <begin position="111"/>
        <end position="130"/>
    </location>
</feature>
<feature type="transmembrane region" description="Helical" evidence="1">
    <location>
        <begin position="12"/>
        <end position="31"/>
    </location>
</feature>
<feature type="transmembrane region" description="Helical" evidence="1">
    <location>
        <begin position="82"/>
        <end position="99"/>
    </location>
</feature>
<keyword evidence="1" id="KW-1133">Transmembrane helix</keyword>
<dbReference type="RefSeq" id="WP_144699554.1">
    <property type="nucleotide sequence ID" value="NZ_VNJJ01000003.1"/>
</dbReference>
<dbReference type="Proteomes" id="UP000316330">
    <property type="component" value="Unassembled WGS sequence"/>
</dbReference>
<dbReference type="EMBL" id="VNJJ01000003">
    <property type="protein sequence ID" value="TVY02049.1"/>
    <property type="molecule type" value="Genomic_DNA"/>
</dbReference>
<dbReference type="InterPro" id="IPR019251">
    <property type="entry name" value="DUF2231_TM"/>
</dbReference>
<feature type="domain" description="DUF2231" evidence="2">
    <location>
        <begin position="9"/>
        <end position="143"/>
    </location>
</feature>
<dbReference type="AlphaFoldDB" id="A0A559JQ94"/>
<name>A0A559JQ94_9BACL</name>